<protein>
    <submittedName>
        <fullName evidence="1">Uncharacterized protein</fullName>
    </submittedName>
</protein>
<proteinExistence type="predicted"/>
<accession>A0AAW2D665</accession>
<dbReference type="AlphaFoldDB" id="A0AAW2D665"/>
<comment type="caution">
    <text evidence="1">The sequence shown here is derived from an EMBL/GenBank/DDBJ whole genome shotgun (WGS) entry which is preliminary data.</text>
</comment>
<evidence type="ECO:0000313" key="1">
    <source>
        <dbReference type="EMBL" id="KAL0004696.1"/>
    </source>
</evidence>
<evidence type="ECO:0000313" key="2">
    <source>
        <dbReference type="Proteomes" id="UP001459277"/>
    </source>
</evidence>
<sequence length="58" mass="6466">MENENAEPKFKRIPFVGQDGCHLKGRCSGQLLSITTKDGNDNIFPVAMVMVKQEIKDS</sequence>
<dbReference type="Proteomes" id="UP001459277">
    <property type="component" value="Unassembled WGS sequence"/>
</dbReference>
<organism evidence="1 2">
    <name type="scientific">Lithocarpus litseifolius</name>
    <dbReference type="NCBI Taxonomy" id="425828"/>
    <lineage>
        <taxon>Eukaryota</taxon>
        <taxon>Viridiplantae</taxon>
        <taxon>Streptophyta</taxon>
        <taxon>Embryophyta</taxon>
        <taxon>Tracheophyta</taxon>
        <taxon>Spermatophyta</taxon>
        <taxon>Magnoliopsida</taxon>
        <taxon>eudicotyledons</taxon>
        <taxon>Gunneridae</taxon>
        <taxon>Pentapetalae</taxon>
        <taxon>rosids</taxon>
        <taxon>fabids</taxon>
        <taxon>Fagales</taxon>
        <taxon>Fagaceae</taxon>
        <taxon>Lithocarpus</taxon>
    </lineage>
</organism>
<name>A0AAW2D665_9ROSI</name>
<gene>
    <name evidence="1" type="ORF">SO802_012257</name>
</gene>
<dbReference type="EMBL" id="JAZDWU010000004">
    <property type="protein sequence ID" value="KAL0004696.1"/>
    <property type="molecule type" value="Genomic_DNA"/>
</dbReference>
<keyword evidence="2" id="KW-1185">Reference proteome</keyword>
<reference evidence="1 2" key="1">
    <citation type="submission" date="2024-01" db="EMBL/GenBank/DDBJ databases">
        <title>A telomere-to-telomere, gap-free genome of sweet tea (Lithocarpus litseifolius).</title>
        <authorList>
            <person name="Zhou J."/>
        </authorList>
    </citation>
    <scope>NUCLEOTIDE SEQUENCE [LARGE SCALE GENOMIC DNA]</scope>
    <source>
        <strain evidence="1">Zhou-2022a</strain>
        <tissue evidence="1">Leaf</tissue>
    </source>
</reference>